<organism evidence="1 2">
    <name type="scientific">Algoriphagus ornithinivorans</name>
    <dbReference type="NCBI Taxonomy" id="226506"/>
    <lineage>
        <taxon>Bacteria</taxon>
        <taxon>Pseudomonadati</taxon>
        <taxon>Bacteroidota</taxon>
        <taxon>Cytophagia</taxon>
        <taxon>Cytophagales</taxon>
        <taxon>Cyclobacteriaceae</taxon>
        <taxon>Algoriphagus</taxon>
    </lineage>
</organism>
<reference evidence="2" key="1">
    <citation type="submission" date="2016-10" db="EMBL/GenBank/DDBJ databases">
        <authorList>
            <person name="Varghese N."/>
            <person name="Submissions S."/>
        </authorList>
    </citation>
    <scope>NUCLEOTIDE SEQUENCE [LARGE SCALE GENOMIC DNA]</scope>
    <source>
        <strain evidence="2">DSM 15282</strain>
    </source>
</reference>
<protein>
    <submittedName>
        <fullName evidence="1">Uncharacterized protein</fullName>
    </submittedName>
</protein>
<keyword evidence="2" id="KW-1185">Reference proteome</keyword>
<dbReference type="STRING" id="226506.SAMN04488519_102165"/>
<name>A0A1I5C5Q7_9BACT</name>
<dbReference type="Proteomes" id="UP000199564">
    <property type="component" value="Unassembled WGS sequence"/>
</dbReference>
<accession>A0A1I5C5Q7</accession>
<proteinExistence type="predicted"/>
<dbReference type="AlphaFoldDB" id="A0A1I5C5Q7"/>
<dbReference type="EMBL" id="FOVW01000002">
    <property type="protein sequence ID" value="SFN82359.1"/>
    <property type="molecule type" value="Genomic_DNA"/>
</dbReference>
<dbReference type="RefSeq" id="WP_175557833.1">
    <property type="nucleotide sequence ID" value="NZ_FOVW01000002.1"/>
</dbReference>
<gene>
    <name evidence="1" type="ORF">SAMN04488519_102165</name>
</gene>
<evidence type="ECO:0000313" key="2">
    <source>
        <dbReference type="Proteomes" id="UP000199564"/>
    </source>
</evidence>
<sequence length="438" mass="49202">MSLFFRISIAIVFFFGSGYAFSQQLLSKRTTLYTVVGTSGAKLNQFDQMLEDRGLTGLRNRYRTLGLGYQSRINDFVIGLELYHNRGANSDLDGFKLGYRTSRVLLNVGYAFTEESKFQLIHYMSLGMGYLNFQMLPSERPSSLEEFLADPKQGFIIRENDIQKGSKYYGNFLTEIGFHMTYDFDLPGRREALSIIAKAGYAFSPFEGKWELNGMSFDNAQSGAFLRLGAGISIPDRNFFYKDASIGLHLISGVHFTSPDTFNEVLEEAGYDPLEGRPSNLGIKIKGESERMLYGVDVYNLAMNGSASETQSQSLNSLRVYGNLGYKVIQYKNFGFGALAGLGFGNIRYTLAQRNKPDFPELFEQRKFDGYLRNSGLMGKPEVFLEYGIPMTKRKLVDLVFTASAGYELALANYRLGELDMASYMSAPYLTFGIGVRP</sequence>
<evidence type="ECO:0000313" key="1">
    <source>
        <dbReference type="EMBL" id="SFN82359.1"/>
    </source>
</evidence>